<name>A0A6C0CHZ5_9ZZZZ</name>
<accession>A0A6C0CHZ5</accession>
<organism evidence="1">
    <name type="scientific">viral metagenome</name>
    <dbReference type="NCBI Taxonomy" id="1070528"/>
    <lineage>
        <taxon>unclassified sequences</taxon>
        <taxon>metagenomes</taxon>
        <taxon>organismal metagenomes</taxon>
    </lineage>
</organism>
<dbReference type="AlphaFoldDB" id="A0A6C0CHZ5"/>
<reference evidence="1" key="1">
    <citation type="journal article" date="2020" name="Nature">
        <title>Giant virus diversity and host interactions through global metagenomics.</title>
        <authorList>
            <person name="Schulz F."/>
            <person name="Roux S."/>
            <person name="Paez-Espino D."/>
            <person name="Jungbluth S."/>
            <person name="Walsh D.A."/>
            <person name="Denef V.J."/>
            <person name="McMahon K.D."/>
            <person name="Konstantinidis K.T."/>
            <person name="Eloe-Fadrosh E.A."/>
            <person name="Kyrpides N.C."/>
            <person name="Woyke T."/>
        </authorList>
    </citation>
    <scope>NUCLEOTIDE SEQUENCE</scope>
    <source>
        <strain evidence="1">GVMAG-M-3300021137-6</strain>
    </source>
</reference>
<sequence length="79" mass="9283">MGGYTNYIVKLSERIDWDDDEMDATLKRRYPGVEWIVLGDTPKQTMIFVVYSQTKITDIISTIRSIYNVEVEFKELEVD</sequence>
<protein>
    <submittedName>
        <fullName evidence="1">Uncharacterized protein</fullName>
    </submittedName>
</protein>
<evidence type="ECO:0000313" key="1">
    <source>
        <dbReference type="EMBL" id="QHT03913.1"/>
    </source>
</evidence>
<proteinExistence type="predicted"/>
<dbReference type="EMBL" id="MN739420">
    <property type="protein sequence ID" value="QHT03913.1"/>
    <property type="molecule type" value="Genomic_DNA"/>
</dbReference>